<feature type="glycosylation site" description="N-linked (GlcNAc...) asparagine" evidence="7">
    <location>
        <position position="112"/>
    </location>
</feature>
<evidence type="ECO:0000313" key="11">
    <source>
        <dbReference type="Proteomes" id="UP000825729"/>
    </source>
</evidence>
<comment type="subcellular location">
    <subcellularLocation>
        <location evidence="8">Secreted</location>
        <location evidence="8">Cell wall</location>
    </subcellularLocation>
    <subcellularLocation>
        <location evidence="8">Secreted</location>
        <location evidence="8">Extracellular space</location>
        <location evidence="8">Apoplast</location>
    </subcellularLocation>
</comment>
<proteinExistence type="inferred from homology"/>
<dbReference type="InterPro" id="IPR010713">
    <property type="entry name" value="XET_C"/>
</dbReference>
<dbReference type="GO" id="GO:0016762">
    <property type="term" value="F:xyloglucan:xyloglucosyl transferase activity"/>
    <property type="evidence" value="ECO:0007669"/>
    <property type="project" value="UniProtKB-EC"/>
</dbReference>
<feature type="active site" description="Nucleophile" evidence="6">
    <location>
        <position position="104"/>
    </location>
</feature>
<dbReference type="GO" id="GO:0071555">
    <property type="term" value="P:cell wall organization"/>
    <property type="evidence" value="ECO:0007669"/>
    <property type="project" value="UniProtKB-KW"/>
</dbReference>
<comment type="function">
    <text evidence="8">Catalyzes xyloglucan endohydrolysis (XEH) and/or endotransglycosylation (XET). Cleaves and religates xyloglucan polymers, an essential constituent of the primary cell wall, and thereby participates in cell wall construction of growing tissues.</text>
</comment>
<organism evidence="10 11">
    <name type="scientific">Aristolochia fimbriata</name>
    <name type="common">White veined hardy Dutchman's pipe vine</name>
    <dbReference type="NCBI Taxonomy" id="158543"/>
    <lineage>
        <taxon>Eukaryota</taxon>
        <taxon>Viridiplantae</taxon>
        <taxon>Streptophyta</taxon>
        <taxon>Embryophyta</taxon>
        <taxon>Tracheophyta</taxon>
        <taxon>Spermatophyta</taxon>
        <taxon>Magnoliopsida</taxon>
        <taxon>Magnoliidae</taxon>
        <taxon>Piperales</taxon>
        <taxon>Aristolochiaceae</taxon>
        <taxon>Aristolochia</taxon>
    </lineage>
</organism>
<dbReference type="GO" id="GO:0004553">
    <property type="term" value="F:hydrolase activity, hydrolyzing O-glycosyl compounds"/>
    <property type="evidence" value="ECO:0007669"/>
    <property type="project" value="InterPro"/>
</dbReference>
<evidence type="ECO:0000256" key="7">
    <source>
        <dbReference type="PIRSR" id="PIRSR005604-2"/>
    </source>
</evidence>
<dbReference type="PANTHER" id="PTHR31062">
    <property type="entry name" value="XYLOGLUCAN ENDOTRANSGLUCOSYLASE/HYDROLASE PROTEIN 8-RELATED"/>
    <property type="match status" value="1"/>
</dbReference>
<dbReference type="EMBL" id="JAINDJ010000002">
    <property type="protein sequence ID" value="KAG9456374.1"/>
    <property type="molecule type" value="Genomic_DNA"/>
</dbReference>
<dbReference type="GO" id="GO:0042546">
    <property type="term" value="P:cell wall biogenesis"/>
    <property type="evidence" value="ECO:0007669"/>
    <property type="project" value="InterPro"/>
</dbReference>
<feature type="active site" description="Proton donor" evidence="6">
    <location>
        <position position="108"/>
    </location>
</feature>
<sequence length="289" mass="32811">MGSMASLLFALLWVSAFFSPSVFAKPATFDQDFQVTWARNHIKQTASGSAIQLQLDQTSGSGFASKRKYLFGRVSMKIKLVPGDSAGTVTAFYMSSDNSTVRDELDFEFLGNRSSQPYTVQTNVFARGKGDREQRVNLWFDPSAAFHTYSILWNRDHHIVFYVDDVPIRVYKNNEARGVPYPRYQPMGIYSTLWNGDNWATRGGLEKIDWTKAPFSAYYEEFDIEGCTVPGPAACATMGKNWWDGPACQELSSTEARKYRWVRLNHMVYDYCTDKTRNPVPPIECRAGI</sequence>
<evidence type="ECO:0000256" key="6">
    <source>
        <dbReference type="PIRSR" id="PIRSR005604-1"/>
    </source>
</evidence>
<dbReference type="PROSITE" id="PS51762">
    <property type="entry name" value="GH16_2"/>
    <property type="match status" value="1"/>
</dbReference>
<dbReference type="PIRSF" id="PIRSF005604">
    <property type="entry name" value="XET"/>
    <property type="match status" value="1"/>
</dbReference>
<keyword evidence="3" id="KW-1015">Disulfide bond</keyword>
<evidence type="ECO:0000259" key="9">
    <source>
        <dbReference type="PROSITE" id="PS51762"/>
    </source>
</evidence>
<dbReference type="Proteomes" id="UP000825729">
    <property type="component" value="Unassembled WGS sequence"/>
</dbReference>
<dbReference type="EC" id="2.4.1.207" evidence="8"/>
<accession>A0AAV7F631</accession>
<keyword evidence="8" id="KW-0052">Apoplast</keyword>
<evidence type="ECO:0000313" key="10">
    <source>
        <dbReference type="EMBL" id="KAG9456374.1"/>
    </source>
</evidence>
<keyword evidence="8" id="KW-0961">Cell wall biogenesis/degradation</keyword>
<keyword evidence="4" id="KW-0325">Glycoprotein</keyword>
<dbReference type="Pfam" id="PF00722">
    <property type="entry name" value="Glyco_hydro_16"/>
    <property type="match status" value="1"/>
</dbReference>
<keyword evidence="8" id="KW-0964">Secreted</keyword>
<evidence type="ECO:0000256" key="8">
    <source>
        <dbReference type="RuleBase" id="RU361120"/>
    </source>
</evidence>
<comment type="similarity">
    <text evidence="8">Belongs to the glycosyl hydrolase 16 family.</text>
</comment>
<dbReference type="Pfam" id="PF06955">
    <property type="entry name" value="XET_C"/>
    <property type="match status" value="1"/>
</dbReference>
<dbReference type="InterPro" id="IPR016455">
    <property type="entry name" value="XTH"/>
</dbReference>
<dbReference type="InterPro" id="IPR008263">
    <property type="entry name" value="GH16_AS"/>
</dbReference>
<evidence type="ECO:0000256" key="2">
    <source>
        <dbReference type="ARBA" id="ARBA00022801"/>
    </source>
</evidence>
<dbReference type="FunFam" id="2.60.120.200:FF:000025">
    <property type="entry name" value="Xyloglucan endotransglucosylase/hydrolase"/>
    <property type="match status" value="1"/>
</dbReference>
<evidence type="ECO:0000256" key="3">
    <source>
        <dbReference type="ARBA" id="ARBA00023157"/>
    </source>
</evidence>
<keyword evidence="5 8" id="KW-0326">Glycosidase</keyword>
<feature type="signal peptide" evidence="8">
    <location>
        <begin position="1"/>
        <end position="24"/>
    </location>
</feature>
<dbReference type="SUPFAM" id="SSF49899">
    <property type="entry name" value="Concanavalin A-like lectins/glucanases"/>
    <property type="match status" value="1"/>
</dbReference>
<evidence type="ECO:0000256" key="4">
    <source>
        <dbReference type="ARBA" id="ARBA00023180"/>
    </source>
</evidence>
<name>A0AAV7F631_ARIFI</name>
<reference evidence="10 11" key="1">
    <citation type="submission" date="2021-07" db="EMBL/GenBank/DDBJ databases">
        <title>The Aristolochia fimbriata genome: insights into angiosperm evolution, floral development and chemical biosynthesis.</title>
        <authorList>
            <person name="Jiao Y."/>
        </authorList>
    </citation>
    <scope>NUCLEOTIDE SEQUENCE [LARGE SCALE GENOMIC DNA]</scope>
    <source>
        <strain evidence="10">IBCAS-2021</strain>
        <tissue evidence="10">Leaf</tissue>
    </source>
</reference>
<keyword evidence="11" id="KW-1185">Reference proteome</keyword>
<feature type="chain" id="PRO_5043092794" description="Xyloglucan endotransglucosylase/hydrolase" evidence="8">
    <location>
        <begin position="25"/>
        <end position="289"/>
    </location>
</feature>
<evidence type="ECO:0000256" key="5">
    <source>
        <dbReference type="ARBA" id="ARBA00023295"/>
    </source>
</evidence>
<keyword evidence="1 8" id="KW-0808">Transferase</keyword>
<comment type="PTM">
    <text evidence="8">Contains at least one intrachain disulfide bond essential for its enzymatic activity.</text>
</comment>
<dbReference type="PROSITE" id="PS01034">
    <property type="entry name" value="GH16_1"/>
    <property type="match status" value="1"/>
</dbReference>
<evidence type="ECO:0000256" key="1">
    <source>
        <dbReference type="ARBA" id="ARBA00022679"/>
    </source>
</evidence>
<keyword evidence="2 8" id="KW-0378">Hydrolase</keyword>
<dbReference type="InterPro" id="IPR044791">
    <property type="entry name" value="Beta-glucanase/XTH"/>
</dbReference>
<dbReference type="Gene3D" id="2.60.120.200">
    <property type="match status" value="1"/>
</dbReference>
<dbReference type="InterPro" id="IPR000757">
    <property type="entry name" value="Beta-glucanase-like"/>
</dbReference>
<protein>
    <recommendedName>
        <fullName evidence="8">Xyloglucan endotransglucosylase/hydrolase</fullName>
        <ecNumber evidence="8">2.4.1.207</ecNumber>
    </recommendedName>
</protein>
<dbReference type="AlphaFoldDB" id="A0AAV7F631"/>
<feature type="domain" description="GH16" evidence="9">
    <location>
        <begin position="11"/>
        <end position="219"/>
    </location>
</feature>
<dbReference type="CDD" id="cd02176">
    <property type="entry name" value="GH16_XET"/>
    <property type="match status" value="1"/>
</dbReference>
<keyword evidence="8" id="KW-0134">Cell wall</keyword>
<keyword evidence="8" id="KW-0732">Signal</keyword>
<dbReference type="GO" id="GO:0010411">
    <property type="term" value="P:xyloglucan metabolic process"/>
    <property type="evidence" value="ECO:0007669"/>
    <property type="project" value="InterPro"/>
</dbReference>
<dbReference type="InterPro" id="IPR013320">
    <property type="entry name" value="ConA-like_dom_sf"/>
</dbReference>
<dbReference type="GO" id="GO:0048046">
    <property type="term" value="C:apoplast"/>
    <property type="evidence" value="ECO:0007669"/>
    <property type="project" value="UniProtKB-SubCell"/>
</dbReference>
<gene>
    <name evidence="10" type="ORF">H6P81_000882</name>
</gene>
<comment type="caution">
    <text evidence="10">The sequence shown here is derived from an EMBL/GenBank/DDBJ whole genome shotgun (WGS) entry which is preliminary data.</text>
</comment>